<proteinExistence type="predicted"/>
<evidence type="ECO:0000313" key="1">
    <source>
        <dbReference type="EMBL" id="KAL1262020.1"/>
    </source>
</evidence>
<reference evidence="1 2" key="1">
    <citation type="submission" date="2023-09" db="EMBL/GenBank/DDBJ databases">
        <authorList>
            <person name="Wang M."/>
        </authorList>
    </citation>
    <scope>NUCLEOTIDE SEQUENCE [LARGE SCALE GENOMIC DNA]</scope>
    <source>
        <strain evidence="1">GT-2023</strain>
        <tissue evidence="1">Liver</tissue>
    </source>
</reference>
<dbReference type="EMBL" id="JAYMGO010000014">
    <property type="protein sequence ID" value="KAL1262020.1"/>
    <property type="molecule type" value="Genomic_DNA"/>
</dbReference>
<evidence type="ECO:0000313" key="2">
    <source>
        <dbReference type="Proteomes" id="UP001558613"/>
    </source>
</evidence>
<comment type="caution">
    <text evidence="1">The sequence shown here is derived from an EMBL/GenBank/DDBJ whole genome shotgun (WGS) entry which is preliminary data.</text>
</comment>
<gene>
    <name evidence="1" type="ORF">QQF64_007285</name>
</gene>
<keyword evidence="2" id="KW-1185">Reference proteome</keyword>
<name>A0ABR3MAY0_9TELE</name>
<protein>
    <submittedName>
        <fullName evidence="1">Uncharacterized protein</fullName>
    </submittedName>
</protein>
<organism evidence="1 2">
    <name type="scientific">Cirrhinus molitorella</name>
    <name type="common">mud carp</name>
    <dbReference type="NCBI Taxonomy" id="172907"/>
    <lineage>
        <taxon>Eukaryota</taxon>
        <taxon>Metazoa</taxon>
        <taxon>Chordata</taxon>
        <taxon>Craniata</taxon>
        <taxon>Vertebrata</taxon>
        <taxon>Euteleostomi</taxon>
        <taxon>Actinopterygii</taxon>
        <taxon>Neopterygii</taxon>
        <taxon>Teleostei</taxon>
        <taxon>Ostariophysi</taxon>
        <taxon>Cypriniformes</taxon>
        <taxon>Cyprinidae</taxon>
        <taxon>Labeoninae</taxon>
        <taxon>Labeonini</taxon>
        <taxon>Cirrhinus</taxon>
    </lineage>
</organism>
<accession>A0ABR3MAY0</accession>
<dbReference type="Proteomes" id="UP001558613">
    <property type="component" value="Unassembled WGS sequence"/>
</dbReference>
<sequence>MHPDIIKGTDNLVQRCGIYLFFKKAKENQDWHGCKAPLFNNHWCSTYNLTNGLPLPQTCINVCSIR</sequence>